<dbReference type="InterPro" id="IPR027417">
    <property type="entry name" value="P-loop_NTPase"/>
</dbReference>
<dbReference type="Gene3D" id="3.40.50.10140">
    <property type="entry name" value="Toll/interleukin-1 receptor homology (TIR) domain"/>
    <property type="match status" value="1"/>
</dbReference>
<dbReference type="EMBL" id="PSQE01000002">
    <property type="protein sequence ID" value="RHN73757.1"/>
    <property type="molecule type" value="Genomic_DNA"/>
</dbReference>
<feature type="domain" description="TIR" evidence="2">
    <location>
        <begin position="36"/>
        <end position="201"/>
    </location>
</feature>
<dbReference type="SUPFAM" id="SSF52540">
    <property type="entry name" value="P-loop containing nucleoside triphosphate hydrolases"/>
    <property type="match status" value="1"/>
</dbReference>
<dbReference type="Pfam" id="PF01582">
    <property type="entry name" value="TIR"/>
    <property type="match status" value="1"/>
</dbReference>
<dbReference type="PANTHER" id="PTHR11017">
    <property type="entry name" value="LEUCINE-RICH REPEAT-CONTAINING PROTEIN"/>
    <property type="match status" value="1"/>
</dbReference>
<evidence type="ECO:0000313" key="4">
    <source>
        <dbReference type="Proteomes" id="UP000265566"/>
    </source>
</evidence>
<reference evidence="4" key="1">
    <citation type="journal article" date="2018" name="Nat. Plants">
        <title>Whole-genome landscape of Medicago truncatula symbiotic genes.</title>
        <authorList>
            <person name="Pecrix Y."/>
            <person name="Staton S.E."/>
            <person name="Sallet E."/>
            <person name="Lelandais-Briere C."/>
            <person name="Moreau S."/>
            <person name="Carrere S."/>
            <person name="Blein T."/>
            <person name="Jardinaud M.F."/>
            <person name="Latrasse D."/>
            <person name="Zouine M."/>
            <person name="Zahm M."/>
            <person name="Kreplak J."/>
            <person name="Mayjonade B."/>
            <person name="Satge C."/>
            <person name="Perez M."/>
            <person name="Cauet S."/>
            <person name="Marande W."/>
            <person name="Chantry-Darmon C."/>
            <person name="Lopez-Roques C."/>
            <person name="Bouchez O."/>
            <person name="Berard A."/>
            <person name="Debelle F."/>
            <person name="Munos S."/>
            <person name="Bendahmane A."/>
            <person name="Berges H."/>
            <person name="Niebel A."/>
            <person name="Buitink J."/>
            <person name="Frugier F."/>
            <person name="Benhamed M."/>
            <person name="Crespi M."/>
            <person name="Gouzy J."/>
            <person name="Gamas P."/>
        </authorList>
    </citation>
    <scope>NUCLEOTIDE SEQUENCE [LARGE SCALE GENOMIC DNA]</scope>
    <source>
        <strain evidence="4">cv. Jemalong A17</strain>
    </source>
</reference>
<evidence type="ECO:0000259" key="2">
    <source>
        <dbReference type="PROSITE" id="PS50104"/>
    </source>
</evidence>
<dbReference type="InterPro" id="IPR044974">
    <property type="entry name" value="Disease_R_plants"/>
</dbReference>
<dbReference type="PROSITE" id="PS50104">
    <property type="entry name" value="TIR"/>
    <property type="match status" value="1"/>
</dbReference>
<dbReference type="GO" id="GO:0016787">
    <property type="term" value="F:hydrolase activity"/>
    <property type="evidence" value="ECO:0007669"/>
    <property type="project" value="UniProtKB-KW"/>
</dbReference>
<accession>A0A396JF21</accession>
<dbReference type="Gramene" id="rna9619">
    <property type="protein sequence ID" value="RHN73757.1"/>
    <property type="gene ID" value="gene9619"/>
</dbReference>
<dbReference type="FunFam" id="3.40.50.10140:FF:000007">
    <property type="entry name" value="Disease resistance protein (TIR-NBS-LRR class)"/>
    <property type="match status" value="1"/>
</dbReference>
<dbReference type="Proteomes" id="UP000265566">
    <property type="component" value="Chromosome 2"/>
</dbReference>
<dbReference type="InterPro" id="IPR035897">
    <property type="entry name" value="Toll_tir_struct_dom_sf"/>
</dbReference>
<dbReference type="GO" id="GO:0006952">
    <property type="term" value="P:defense response"/>
    <property type="evidence" value="ECO:0007669"/>
    <property type="project" value="InterPro"/>
</dbReference>
<protein>
    <submittedName>
        <fullName evidence="3">Putative TIR domain, P-loop containing nucleoside triphosphate hydrolase</fullName>
    </submittedName>
</protein>
<evidence type="ECO:0000313" key="3">
    <source>
        <dbReference type="EMBL" id="RHN73757.1"/>
    </source>
</evidence>
<dbReference type="AlphaFoldDB" id="A0A396JF21"/>
<dbReference type="GO" id="GO:0043531">
    <property type="term" value="F:ADP binding"/>
    <property type="evidence" value="ECO:0007669"/>
    <property type="project" value="InterPro"/>
</dbReference>
<dbReference type="InterPro" id="IPR000157">
    <property type="entry name" value="TIR_dom"/>
</dbReference>
<evidence type="ECO:0000256" key="1">
    <source>
        <dbReference type="ARBA" id="ARBA00023027"/>
    </source>
</evidence>
<dbReference type="Gene3D" id="3.40.50.300">
    <property type="entry name" value="P-loop containing nucleotide triphosphate hydrolases"/>
    <property type="match status" value="1"/>
</dbReference>
<organism evidence="3 4">
    <name type="scientific">Medicago truncatula</name>
    <name type="common">Barrel medic</name>
    <name type="synonym">Medicago tribuloides</name>
    <dbReference type="NCBI Taxonomy" id="3880"/>
    <lineage>
        <taxon>Eukaryota</taxon>
        <taxon>Viridiplantae</taxon>
        <taxon>Streptophyta</taxon>
        <taxon>Embryophyta</taxon>
        <taxon>Tracheophyta</taxon>
        <taxon>Spermatophyta</taxon>
        <taxon>Magnoliopsida</taxon>
        <taxon>eudicotyledons</taxon>
        <taxon>Gunneridae</taxon>
        <taxon>Pentapetalae</taxon>
        <taxon>rosids</taxon>
        <taxon>fabids</taxon>
        <taxon>Fabales</taxon>
        <taxon>Fabaceae</taxon>
        <taxon>Papilionoideae</taxon>
        <taxon>50 kb inversion clade</taxon>
        <taxon>NPAAA clade</taxon>
        <taxon>Hologalegina</taxon>
        <taxon>IRL clade</taxon>
        <taxon>Trifolieae</taxon>
        <taxon>Medicago</taxon>
    </lineage>
</organism>
<sequence length="475" mass="54534">MYVCIPHFISKNQKTQMATVMATSSSRPVAATVPHKKYDVFINFRGHDTRVGFTSHLESALCRNYFLTYTDYRIKSGKKIWDELVKAMNESTLFLVVFSENYADSSWCLDELVEIMKCRRKSRQVVVLPVFYRIEPSYVRKQTGSYGAALARHSQGHRDSHIQLWKDALREAGNLSGFHVTEKRSESAWIEDINKAVLKTLRYKYKNELTFNFKTDENYSKIQSSINFDSSKVQIIGIWGAKGIGKTAIVAAMFQNFSCKYQGTCFLEKVAEESKRNGINFTYKKLVSTLLGEDVNIDTPIVMSSMVIRRLKGMKAFIVLDDVRSPETLKTLIRERGGWLGAGSIVIVTTRDEDVLKSGGISNTHKVRNSLRISYLNKFTISLPKQGFLELSRKAIHYVNCNPIALKVLRSFHRLYTSEIDWKCALAKLKEISNAKIMRWTYKFQIWGTGQVWALFQAYRSMKVMFGHSVRLIEK</sequence>
<dbReference type="InterPro" id="IPR002182">
    <property type="entry name" value="NB-ARC"/>
</dbReference>
<dbReference type="GO" id="GO:0007165">
    <property type="term" value="P:signal transduction"/>
    <property type="evidence" value="ECO:0007669"/>
    <property type="project" value="InterPro"/>
</dbReference>
<comment type="caution">
    <text evidence="3">The sequence shown here is derived from an EMBL/GenBank/DDBJ whole genome shotgun (WGS) entry which is preliminary data.</text>
</comment>
<dbReference type="Pfam" id="PF00931">
    <property type="entry name" value="NB-ARC"/>
    <property type="match status" value="1"/>
</dbReference>
<keyword evidence="1" id="KW-0520">NAD</keyword>
<proteinExistence type="predicted"/>
<dbReference type="PRINTS" id="PR00364">
    <property type="entry name" value="DISEASERSIST"/>
</dbReference>
<dbReference type="SMART" id="SM00255">
    <property type="entry name" value="TIR"/>
    <property type="match status" value="1"/>
</dbReference>
<gene>
    <name evidence="3" type="ORF">MtrunA17_Chr2g0302011</name>
</gene>
<keyword evidence="3" id="KW-0378">Hydrolase</keyword>
<dbReference type="PANTHER" id="PTHR11017:SF512">
    <property type="entry name" value="ADP-RIBOSYL CYCLASE_CYCLIC ADP-RIBOSE HYDROLASE"/>
    <property type="match status" value="1"/>
</dbReference>
<name>A0A396JF21_MEDTR</name>
<dbReference type="SUPFAM" id="SSF52200">
    <property type="entry name" value="Toll/Interleukin receptor TIR domain"/>
    <property type="match status" value="1"/>
</dbReference>